<feature type="region of interest" description="Disordered" evidence="16">
    <location>
        <begin position="501"/>
        <end position="543"/>
    </location>
</feature>
<dbReference type="CDD" id="cd05591">
    <property type="entry name" value="STKc_nPKC_epsilon"/>
    <property type="match status" value="1"/>
</dbReference>
<dbReference type="InterPro" id="IPR017441">
    <property type="entry name" value="Protein_kinase_ATP_BS"/>
</dbReference>
<dbReference type="PRINTS" id="PR00008">
    <property type="entry name" value="DAGPEDOMAIN"/>
</dbReference>
<dbReference type="InterPro" id="IPR034669">
    <property type="entry name" value="nPKC_epsilon"/>
</dbReference>
<feature type="domain" description="Phorbol-ester/DAG-type" evidence="19">
    <location>
        <begin position="120"/>
        <end position="170"/>
    </location>
</feature>
<evidence type="ECO:0000256" key="8">
    <source>
        <dbReference type="ARBA" id="ARBA00022741"/>
    </source>
</evidence>
<feature type="domain" description="Phorbol-ester/DAG-type" evidence="19">
    <location>
        <begin position="357"/>
        <end position="407"/>
    </location>
</feature>
<keyword evidence="12 15" id="KW-0067">ATP-binding</keyword>
<feature type="domain" description="Phorbol-ester/DAG-type" evidence="19">
    <location>
        <begin position="429"/>
        <end position="479"/>
    </location>
</feature>
<keyword evidence="6" id="KW-0479">Metal-binding</keyword>
<evidence type="ECO:0000259" key="19">
    <source>
        <dbReference type="PROSITE" id="PS50081"/>
    </source>
</evidence>
<dbReference type="InterPro" id="IPR011009">
    <property type="entry name" value="Kinase-like_dom_sf"/>
</dbReference>
<dbReference type="CDD" id="cd20838">
    <property type="entry name" value="C1_nPKC_epsilon-like_rpt2"/>
    <property type="match status" value="2"/>
</dbReference>
<evidence type="ECO:0000256" key="3">
    <source>
        <dbReference type="ARBA" id="ARBA00022527"/>
    </source>
</evidence>
<dbReference type="Pfam" id="PF00069">
    <property type="entry name" value="Pkinase"/>
    <property type="match status" value="1"/>
</dbReference>
<evidence type="ECO:0000259" key="20">
    <source>
        <dbReference type="PROSITE" id="PS51285"/>
    </source>
</evidence>
<evidence type="ECO:0000256" key="11">
    <source>
        <dbReference type="ARBA" id="ARBA00022833"/>
    </source>
</evidence>
<dbReference type="CDD" id="cd04014">
    <property type="entry name" value="C2_PKC_epsilon"/>
    <property type="match status" value="1"/>
</dbReference>
<dbReference type="GO" id="GO:0004697">
    <property type="term" value="F:diacylglycerol-dependent serine/threonine kinase activity"/>
    <property type="evidence" value="ECO:0007669"/>
    <property type="project" value="UniProtKB-EC"/>
</dbReference>
<proteinExistence type="inferred from homology"/>
<dbReference type="PROSITE" id="PS50081">
    <property type="entry name" value="ZF_DAG_PE_2"/>
    <property type="match status" value="4"/>
</dbReference>
<dbReference type="STRING" id="299467.A0A443SQG2"/>
<evidence type="ECO:0000256" key="1">
    <source>
        <dbReference type="ARBA" id="ARBA00005490"/>
    </source>
</evidence>
<dbReference type="InterPro" id="IPR000961">
    <property type="entry name" value="AGC-kinase_C"/>
</dbReference>
<evidence type="ECO:0000256" key="12">
    <source>
        <dbReference type="ARBA" id="ARBA00022840"/>
    </source>
</evidence>
<dbReference type="PROSITE" id="PS50011">
    <property type="entry name" value="PROTEIN_KINASE_DOM"/>
    <property type="match status" value="1"/>
</dbReference>
<dbReference type="SUPFAM" id="SSF49562">
    <property type="entry name" value="C2 domain (Calcium/lipid-binding domain, CaLB)"/>
    <property type="match status" value="1"/>
</dbReference>
<dbReference type="GO" id="GO:0008270">
    <property type="term" value="F:zinc ion binding"/>
    <property type="evidence" value="ECO:0007669"/>
    <property type="project" value="UniProtKB-KW"/>
</dbReference>
<evidence type="ECO:0000256" key="5">
    <source>
        <dbReference type="ARBA" id="ARBA00022679"/>
    </source>
</evidence>
<evidence type="ECO:0000313" key="21">
    <source>
        <dbReference type="EMBL" id="RWS29768.1"/>
    </source>
</evidence>
<evidence type="ECO:0000256" key="4">
    <source>
        <dbReference type="ARBA" id="ARBA00022553"/>
    </source>
</evidence>
<dbReference type="Gene3D" id="3.30.60.20">
    <property type="match status" value="4"/>
</dbReference>
<dbReference type="AlphaFoldDB" id="A0A443SQG2"/>
<dbReference type="FunFam" id="1.10.510.10:FF:000126">
    <property type="entry name" value="Protein kinase C epsilon"/>
    <property type="match status" value="1"/>
</dbReference>
<dbReference type="Pfam" id="PF00130">
    <property type="entry name" value="C1_1"/>
    <property type="match status" value="4"/>
</dbReference>
<evidence type="ECO:0000256" key="15">
    <source>
        <dbReference type="PROSITE-ProRule" id="PRU10141"/>
    </source>
</evidence>
<dbReference type="InterPro" id="IPR008271">
    <property type="entry name" value="Ser/Thr_kinase_AS"/>
</dbReference>
<keyword evidence="10 21" id="KW-0418">Kinase</keyword>
<dbReference type="VEuPathDB" id="VectorBase:LDEU002272"/>
<evidence type="ECO:0000256" key="7">
    <source>
        <dbReference type="ARBA" id="ARBA00022737"/>
    </source>
</evidence>
<dbReference type="PROSITE" id="PS51285">
    <property type="entry name" value="AGC_KINASE_CTER"/>
    <property type="match status" value="1"/>
</dbReference>
<dbReference type="GO" id="GO:0005524">
    <property type="term" value="F:ATP binding"/>
    <property type="evidence" value="ECO:0007669"/>
    <property type="project" value="UniProtKB-UniRule"/>
</dbReference>
<dbReference type="CDD" id="cd20835">
    <property type="entry name" value="C1_nPKC_epsilon-like_rpt1"/>
    <property type="match status" value="1"/>
</dbReference>
<feature type="domain" description="Protein kinase" evidence="18">
    <location>
        <begin position="597"/>
        <end position="857"/>
    </location>
</feature>
<dbReference type="PROSITE" id="PS50004">
    <property type="entry name" value="C2"/>
    <property type="match status" value="1"/>
</dbReference>
<dbReference type="InterPro" id="IPR020454">
    <property type="entry name" value="DAG/PE-bd"/>
</dbReference>
<dbReference type="OrthoDB" id="63267at2759"/>
<dbReference type="FunFam" id="3.30.60.20:FF:000063">
    <property type="entry name" value="Protein kinase C"/>
    <property type="match status" value="1"/>
</dbReference>
<dbReference type="InterPro" id="IPR000719">
    <property type="entry name" value="Prot_kinase_dom"/>
</dbReference>
<dbReference type="Proteomes" id="UP000288716">
    <property type="component" value="Unassembled WGS sequence"/>
</dbReference>
<dbReference type="PANTHER" id="PTHR24351">
    <property type="entry name" value="RIBOSOMAL PROTEIN S6 KINASE"/>
    <property type="match status" value="1"/>
</dbReference>
<sequence>MTEFSGKIKVKIIEAVDIEFASVSKNEFEESTGLRRRRVRKCVNQMDEHKFMPTLLRQPTFCSHCHGFIWGIGKQGYQCQVCSCVVHKRCHESVVTKCAGIRDCSKDEPLPGSRFDVNVPHRFVVHNYRRPTFCDHCGSMLYGLSRQGFQCEVCKMNVHKRCQNNVANNCGLNSEKLAETIDCDFVVFLDEKIEMSGFSGKIKVKIIEAVDLKPTEYSTRHGNVVSKTLDPYVSVDIDDIHINRTTTKQKSFRPNWNESFNSFVEEAECMLLTVFHDAALGPDDFIANCTISLSDLKDTNNDLWMELEPGGRIHVLVELEPSKTDGVAKKPAKEFKEGAGLNRRRGAMRRRVHQVNGHKFMATILRQPTFCSHCRDFIWGLGKQGYQCQVCTCVVHKRCHEFVVTKCPGMKDCTTDELLSGSRFNINVPHRFVVHNYKRPTFCDHCGSMLYGLFRQGLQCEACNMNVHKRCQKNVANNCGINPKQLAETLSAMGISGDKLNRRKKKASISESPNKLGQAAITERSHTSPLPGAADNSDRSQHSADDMNVQLGRLSFRNSSSINTDQQERALQGVIDNANLNISAVDKKYRTIGLTDFTFIKVLGKGSFGKVMLAELKGTEEVYAVKVLKKDVILQDDDVDCTMTEKRILTLSARHPFLTALHSCFQTEDRLFFVMEYVNGGDLMFQIQKARKFDEPRARFYAAEVTLALMFLHRNGVVYRDLKLDNILLDSEGHCKIADFGMCKEGIRDGITTTTFCGTPDYIAPEILQELEYGPSVDWWALGVLMYEMMAGQPPFEADNEDDLFESILHDDVLYPVWLTKEAVSVLKGFMTKNPAKRLGCVTTQGAEHAILNHPFFKDIDWGALEARKVRPPFKPKIKTKRDVNNFDQDFTKEEPVLTPVNQEVLKTINQEEFRGFSFVNEDFNPNRYATDGPPS</sequence>
<dbReference type="InterPro" id="IPR002219">
    <property type="entry name" value="PKC_DAG/PE"/>
</dbReference>
<dbReference type="SMART" id="SM00109">
    <property type="entry name" value="C1"/>
    <property type="match status" value="4"/>
</dbReference>
<evidence type="ECO:0000256" key="2">
    <source>
        <dbReference type="ARBA" id="ARBA00012429"/>
    </source>
</evidence>
<evidence type="ECO:0000256" key="9">
    <source>
        <dbReference type="ARBA" id="ARBA00022771"/>
    </source>
</evidence>
<dbReference type="Pfam" id="PF00433">
    <property type="entry name" value="Pkinase_C"/>
    <property type="match status" value="1"/>
</dbReference>
<evidence type="ECO:0000259" key="17">
    <source>
        <dbReference type="PROSITE" id="PS50004"/>
    </source>
</evidence>
<dbReference type="Gene3D" id="2.60.40.150">
    <property type="entry name" value="C2 domain"/>
    <property type="match status" value="1"/>
</dbReference>
<dbReference type="PROSITE" id="PS00107">
    <property type="entry name" value="PROTEIN_KINASE_ATP"/>
    <property type="match status" value="1"/>
</dbReference>
<dbReference type="GO" id="GO:0106310">
    <property type="term" value="F:protein serine kinase activity"/>
    <property type="evidence" value="ECO:0007669"/>
    <property type="project" value="RHEA"/>
</dbReference>
<accession>A0A443SQG2</accession>
<organism evidence="21 22">
    <name type="scientific">Leptotrombidium deliense</name>
    <dbReference type="NCBI Taxonomy" id="299467"/>
    <lineage>
        <taxon>Eukaryota</taxon>
        <taxon>Metazoa</taxon>
        <taxon>Ecdysozoa</taxon>
        <taxon>Arthropoda</taxon>
        <taxon>Chelicerata</taxon>
        <taxon>Arachnida</taxon>
        <taxon>Acari</taxon>
        <taxon>Acariformes</taxon>
        <taxon>Trombidiformes</taxon>
        <taxon>Prostigmata</taxon>
        <taxon>Anystina</taxon>
        <taxon>Parasitengona</taxon>
        <taxon>Trombiculoidea</taxon>
        <taxon>Trombiculidae</taxon>
        <taxon>Leptotrombidium</taxon>
    </lineage>
</organism>
<evidence type="ECO:0000256" key="6">
    <source>
        <dbReference type="ARBA" id="ARBA00022723"/>
    </source>
</evidence>
<dbReference type="Gene3D" id="1.10.510.10">
    <property type="entry name" value="Transferase(Phosphotransferase) domain 1"/>
    <property type="match status" value="1"/>
</dbReference>
<protein>
    <recommendedName>
        <fullName evidence="2">protein kinase C</fullName>
        <ecNumber evidence="2">2.7.11.13</ecNumber>
    </recommendedName>
</protein>
<dbReference type="Gene3D" id="3.30.200.20">
    <property type="entry name" value="Phosphorylase Kinase, domain 1"/>
    <property type="match status" value="1"/>
</dbReference>
<dbReference type="EC" id="2.7.11.13" evidence="2"/>
<evidence type="ECO:0000256" key="13">
    <source>
        <dbReference type="ARBA" id="ARBA00047272"/>
    </source>
</evidence>
<comment type="catalytic activity">
    <reaction evidence="13">
        <text>L-threonyl-[protein] + ATP = O-phospho-L-threonyl-[protein] + ADP + H(+)</text>
        <dbReference type="Rhea" id="RHEA:46608"/>
        <dbReference type="Rhea" id="RHEA-COMP:11060"/>
        <dbReference type="Rhea" id="RHEA-COMP:11605"/>
        <dbReference type="ChEBI" id="CHEBI:15378"/>
        <dbReference type="ChEBI" id="CHEBI:30013"/>
        <dbReference type="ChEBI" id="CHEBI:30616"/>
        <dbReference type="ChEBI" id="CHEBI:61977"/>
        <dbReference type="ChEBI" id="CHEBI:456216"/>
        <dbReference type="EC" id="2.7.11.13"/>
    </reaction>
</comment>
<dbReference type="SMART" id="SM00239">
    <property type="entry name" value="C2"/>
    <property type="match status" value="1"/>
</dbReference>
<evidence type="ECO:0000256" key="10">
    <source>
        <dbReference type="ARBA" id="ARBA00022777"/>
    </source>
</evidence>
<dbReference type="PROSITE" id="PS00108">
    <property type="entry name" value="PROTEIN_KINASE_ST"/>
    <property type="match status" value="1"/>
</dbReference>
<dbReference type="InterPro" id="IPR000008">
    <property type="entry name" value="C2_dom"/>
</dbReference>
<dbReference type="FunFam" id="3.30.60.20:FF:000003">
    <property type="entry name" value="Protein kinase C delta"/>
    <property type="match status" value="2"/>
</dbReference>
<keyword evidence="11" id="KW-0862">Zinc</keyword>
<dbReference type="FunFam" id="3.30.200.20:FF:000080">
    <property type="entry name" value="Protein kinase C"/>
    <property type="match status" value="1"/>
</dbReference>
<reference evidence="21 22" key="1">
    <citation type="journal article" date="2018" name="Gigascience">
        <title>Genomes of trombidid mites reveal novel predicted allergens and laterally-transferred genes associated with secondary metabolism.</title>
        <authorList>
            <person name="Dong X."/>
            <person name="Chaisiri K."/>
            <person name="Xia D."/>
            <person name="Armstrong S.D."/>
            <person name="Fang Y."/>
            <person name="Donnelly M.J."/>
            <person name="Kadowaki T."/>
            <person name="McGarry J.W."/>
            <person name="Darby A.C."/>
            <person name="Makepeace B.L."/>
        </authorList>
    </citation>
    <scope>NUCLEOTIDE SEQUENCE [LARGE SCALE GENOMIC DNA]</scope>
    <source>
        <strain evidence="21">UoL-UT</strain>
    </source>
</reference>
<evidence type="ECO:0000313" key="22">
    <source>
        <dbReference type="Proteomes" id="UP000288716"/>
    </source>
</evidence>
<feature type="domain" description="C2" evidence="17">
    <location>
        <begin position="183"/>
        <end position="305"/>
    </location>
</feature>
<dbReference type="InterPro" id="IPR046349">
    <property type="entry name" value="C1-like_sf"/>
</dbReference>
<feature type="domain" description="AGC-kinase C-terminal" evidence="20">
    <location>
        <begin position="858"/>
        <end position="929"/>
    </location>
</feature>
<dbReference type="InterPro" id="IPR017892">
    <property type="entry name" value="Pkinase_C"/>
</dbReference>
<feature type="binding site" evidence="15">
    <location>
        <position position="626"/>
    </location>
    <ligand>
        <name>ATP</name>
        <dbReference type="ChEBI" id="CHEBI:30616"/>
    </ligand>
</feature>
<dbReference type="Pfam" id="PF00168">
    <property type="entry name" value="C2"/>
    <property type="match status" value="1"/>
</dbReference>
<dbReference type="InterPro" id="IPR035892">
    <property type="entry name" value="C2_domain_sf"/>
</dbReference>
<dbReference type="SUPFAM" id="SSF56112">
    <property type="entry name" value="Protein kinase-like (PK-like)"/>
    <property type="match status" value="1"/>
</dbReference>
<comment type="caution">
    <text evidence="21">The sequence shown here is derived from an EMBL/GenBank/DDBJ whole genome shotgun (WGS) entry which is preliminary data.</text>
</comment>
<keyword evidence="4" id="KW-0597">Phosphoprotein</keyword>
<keyword evidence="9" id="KW-0863">Zinc-finger</keyword>
<keyword evidence="5" id="KW-0808">Transferase</keyword>
<dbReference type="GO" id="GO:0007611">
    <property type="term" value="P:learning or memory"/>
    <property type="evidence" value="ECO:0007669"/>
    <property type="project" value="UniProtKB-ARBA"/>
</dbReference>
<comment type="similarity">
    <text evidence="1">Belongs to the protein kinase superfamily. AGC Ser/Thr protein kinase family. PKC subfamily.</text>
</comment>
<gene>
    <name evidence="21" type="ORF">B4U80_08915</name>
</gene>
<keyword evidence="22" id="KW-1185">Reference proteome</keyword>
<keyword evidence="3" id="KW-0723">Serine/threonine-protein kinase</keyword>
<keyword evidence="8 15" id="KW-0547">Nucleotide-binding</keyword>
<dbReference type="EMBL" id="NCKV01000777">
    <property type="protein sequence ID" value="RWS29768.1"/>
    <property type="molecule type" value="Genomic_DNA"/>
</dbReference>
<dbReference type="PROSITE" id="PS00479">
    <property type="entry name" value="ZF_DAG_PE_1"/>
    <property type="match status" value="2"/>
</dbReference>
<comment type="catalytic activity">
    <reaction evidence="14">
        <text>L-seryl-[protein] + ATP = O-phospho-L-seryl-[protein] + ADP + H(+)</text>
        <dbReference type="Rhea" id="RHEA:17989"/>
        <dbReference type="Rhea" id="RHEA-COMP:9863"/>
        <dbReference type="Rhea" id="RHEA-COMP:11604"/>
        <dbReference type="ChEBI" id="CHEBI:15378"/>
        <dbReference type="ChEBI" id="CHEBI:29999"/>
        <dbReference type="ChEBI" id="CHEBI:30616"/>
        <dbReference type="ChEBI" id="CHEBI:83421"/>
        <dbReference type="ChEBI" id="CHEBI:456216"/>
        <dbReference type="EC" id="2.7.11.13"/>
    </reaction>
</comment>
<evidence type="ECO:0000259" key="18">
    <source>
        <dbReference type="PROSITE" id="PS50011"/>
    </source>
</evidence>
<name>A0A443SQG2_9ACAR</name>
<dbReference type="SUPFAM" id="SSF57889">
    <property type="entry name" value="Cysteine-rich domain"/>
    <property type="match status" value="4"/>
</dbReference>
<keyword evidence="7" id="KW-0677">Repeat</keyword>
<feature type="domain" description="Phorbol-ester/DAG-type" evidence="19">
    <location>
        <begin position="48"/>
        <end position="98"/>
    </location>
</feature>
<evidence type="ECO:0000256" key="14">
    <source>
        <dbReference type="ARBA" id="ARBA00047470"/>
    </source>
</evidence>
<evidence type="ECO:0000256" key="16">
    <source>
        <dbReference type="SAM" id="MobiDB-lite"/>
    </source>
</evidence>
<dbReference type="SMART" id="SM00220">
    <property type="entry name" value="S_TKc"/>
    <property type="match status" value="1"/>
</dbReference>
<dbReference type="SMART" id="SM00133">
    <property type="entry name" value="S_TK_X"/>
    <property type="match status" value="1"/>
</dbReference>